<dbReference type="Proteomes" id="UP000324705">
    <property type="component" value="Chromosome 1B"/>
</dbReference>
<feature type="compositionally biased region" description="Polar residues" evidence="1">
    <location>
        <begin position="25"/>
        <end position="37"/>
    </location>
</feature>
<evidence type="ECO:0000313" key="2">
    <source>
        <dbReference type="EMBL" id="VAH22918.1"/>
    </source>
</evidence>
<reference evidence="2 3" key="1">
    <citation type="submission" date="2017-09" db="EMBL/GenBank/DDBJ databases">
        <authorList>
            <consortium name="International Durum Wheat Genome Sequencing Consortium (IDWGSC)"/>
            <person name="Milanesi L."/>
        </authorList>
    </citation>
    <scope>NUCLEOTIDE SEQUENCE [LARGE SCALE GENOMIC DNA]</scope>
    <source>
        <strain evidence="3">cv. Svevo</strain>
    </source>
</reference>
<evidence type="ECO:0000256" key="1">
    <source>
        <dbReference type="SAM" id="MobiDB-lite"/>
    </source>
</evidence>
<dbReference type="Gramene" id="TRITD1Bv1G213790.1">
    <property type="protein sequence ID" value="TRITD1Bv1G213790.1"/>
    <property type="gene ID" value="TRITD1Bv1G213790"/>
</dbReference>
<keyword evidence="3" id="KW-1185">Reference proteome</keyword>
<accession>A0A9R0R6S4</accession>
<proteinExistence type="predicted"/>
<feature type="region of interest" description="Disordered" evidence="1">
    <location>
        <begin position="25"/>
        <end position="44"/>
    </location>
</feature>
<evidence type="ECO:0000313" key="3">
    <source>
        <dbReference type="Proteomes" id="UP000324705"/>
    </source>
</evidence>
<protein>
    <submittedName>
        <fullName evidence="2">Uncharacterized protein</fullName>
    </submittedName>
</protein>
<dbReference type="EMBL" id="LT934112">
    <property type="protein sequence ID" value="VAH22918.1"/>
    <property type="molecule type" value="Genomic_DNA"/>
</dbReference>
<gene>
    <name evidence="2" type="ORF">TRITD_1Bv1G213790</name>
</gene>
<sequence>MAIGAPRDTSNILEDVWATIMTETPTGCTPMPASNSGRGHGTPAVQDRRVMSADVGGAVNRVIELEEIGGEYWDYLFPPVL</sequence>
<dbReference type="AlphaFoldDB" id="A0A9R0R6S4"/>
<name>A0A9R0R6S4_TRITD</name>
<organism evidence="2 3">
    <name type="scientific">Triticum turgidum subsp. durum</name>
    <name type="common">Durum wheat</name>
    <name type="synonym">Triticum durum</name>
    <dbReference type="NCBI Taxonomy" id="4567"/>
    <lineage>
        <taxon>Eukaryota</taxon>
        <taxon>Viridiplantae</taxon>
        <taxon>Streptophyta</taxon>
        <taxon>Embryophyta</taxon>
        <taxon>Tracheophyta</taxon>
        <taxon>Spermatophyta</taxon>
        <taxon>Magnoliopsida</taxon>
        <taxon>Liliopsida</taxon>
        <taxon>Poales</taxon>
        <taxon>Poaceae</taxon>
        <taxon>BOP clade</taxon>
        <taxon>Pooideae</taxon>
        <taxon>Triticodae</taxon>
        <taxon>Triticeae</taxon>
        <taxon>Triticinae</taxon>
        <taxon>Triticum</taxon>
    </lineage>
</organism>